<keyword evidence="3" id="KW-1185">Reference proteome</keyword>
<dbReference type="EMBL" id="GG738846">
    <property type="protein sequence ID" value="EFC50165.1"/>
    <property type="molecule type" value="Genomic_DNA"/>
</dbReference>
<evidence type="ECO:0000313" key="3">
    <source>
        <dbReference type="Proteomes" id="UP000006671"/>
    </source>
</evidence>
<dbReference type="OrthoDB" id="10267624at2759"/>
<dbReference type="KEGG" id="ngr:NAEGRDRAFT_61960"/>
<name>D2UZJ5_NAEGR</name>
<feature type="region of interest" description="Disordered" evidence="1">
    <location>
        <begin position="120"/>
        <end position="158"/>
    </location>
</feature>
<evidence type="ECO:0000256" key="1">
    <source>
        <dbReference type="SAM" id="MobiDB-lite"/>
    </source>
</evidence>
<dbReference type="AlphaFoldDB" id="D2UZJ5"/>
<dbReference type="VEuPathDB" id="AmoebaDB:NAEGRDRAFT_61960"/>
<accession>D2UZJ5</accession>
<proteinExistence type="predicted"/>
<sequence>MIRDEEDDFISSLNDPMSQNLTATIDDTSCPPAFSTRIPASYETTILKNEIKRSISSNSNLQLVSLSTGESIYRLKYNQLRKYAGLDFKTQQCSPSSFPTKKNQTTLLGSLEEKRFLQLRERTRGAASDEEENDEGDEEDDEDFWVDDDENLIDDDEL</sequence>
<protein>
    <submittedName>
        <fullName evidence="2">Predicted protein</fullName>
    </submittedName>
</protein>
<reference evidence="2 3" key="1">
    <citation type="journal article" date="2010" name="Cell">
        <title>The genome of Naegleria gruberi illuminates early eukaryotic versatility.</title>
        <authorList>
            <person name="Fritz-Laylin L.K."/>
            <person name="Prochnik S.E."/>
            <person name="Ginger M.L."/>
            <person name="Dacks J.B."/>
            <person name="Carpenter M.L."/>
            <person name="Field M.C."/>
            <person name="Kuo A."/>
            <person name="Paredez A."/>
            <person name="Chapman J."/>
            <person name="Pham J."/>
            <person name="Shu S."/>
            <person name="Neupane R."/>
            <person name="Cipriano M."/>
            <person name="Mancuso J."/>
            <person name="Tu H."/>
            <person name="Salamov A."/>
            <person name="Lindquist E."/>
            <person name="Shapiro H."/>
            <person name="Lucas S."/>
            <person name="Grigoriev I.V."/>
            <person name="Cande W.Z."/>
            <person name="Fulton C."/>
            <person name="Rokhsar D.S."/>
            <person name="Dawson S.C."/>
        </authorList>
    </citation>
    <scope>NUCLEOTIDE SEQUENCE [LARGE SCALE GENOMIC DNA]</scope>
    <source>
        <strain evidence="2 3">NEG-M</strain>
    </source>
</reference>
<feature type="compositionally biased region" description="Acidic residues" evidence="1">
    <location>
        <begin position="128"/>
        <end position="158"/>
    </location>
</feature>
<evidence type="ECO:0000313" key="2">
    <source>
        <dbReference type="EMBL" id="EFC50165.1"/>
    </source>
</evidence>
<dbReference type="InParanoid" id="D2UZJ5"/>
<organism evidence="3">
    <name type="scientific">Naegleria gruberi</name>
    <name type="common">Amoeba</name>
    <dbReference type="NCBI Taxonomy" id="5762"/>
    <lineage>
        <taxon>Eukaryota</taxon>
        <taxon>Discoba</taxon>
        <taxon>Heterolobosea</taxon>
        <taxon>Tetramitia</taxon>
        <taxon>Eutetramitia</taxon>
        <taxon>Vahlkampfiidae</taxon>
        <taxon>Naegleria</taxon>
    </lineage>
</organism>
<dbReference type="RefSeq" id="XP_002682909.1">
    <property type="nucleotide sequence ID" value="XM_002682863.1"/>
</dbReference>
<gene>
    <name evidence="2" type="ORF">NAEGRDRAFT_61960</name>
</gene>
<dbReference type="GeneID" id="8863446"/>
<dbReference type="Proteomes" id="UP000006671">
    <property type="component" value="Unassembled WGS sequence"/>
</dbReference>